<keyword evidence="1" id="KW-1133">Transmembrane helix</keyword>
<dbReference type="InterPro" id="IPR032106">
    <property type="entry name" value="2-oxogl_dehyd_N"/>
</dbReference>
<evidence type="ECO:0000313" key="4">
    <source>
        <dbReference type="WBParaSite" id="PgE179_g001_t02"/>
    </source>
</evidence>
<protein>
    <submittedName>
        <fullName evidence="4 5">2-oxoglutarate dehydrogenase E1 component N-terminal domain-containing protein</fullName>
    </submittedName>
</protein>
<accession>A0A915A1R1</accession>
<name>A0A915A1R1_PARUN</name>
<dbReference type="Proteomes" id="UP000887569">
    <property type="component" value="Unplaced"/>
</dbReference>
<reference evidence="4 5" key="1">
    <citation type="submission" date="2022-11" db="UniProtKB">
        <authorList>
            <consortium name="WormBaseParasite"/>
        </authorList>
    </citation>
    <scope>IDENTIFICATION</scope>
</reference>
<evidence type="ECO:0000313" key="3">
    <source>
        <dbReference type="Proteomes" id="UP000887569"/>
    </source>
</evidence>
<sequence length="155" mass="17507">MLHFQRFAATATGACLHIGIRRNVGRIFPFTLMPHHPRSSFAVCCRSSSTAASSVTKTLLVRSNARVDGAYVQQMYDTWRKNPSSVHSSWDGYFRSVDKSSFAVLLTHLCVSFMKYESIQSEKCSNSVYSVMFGKYVPFVYLVTIIVLTMKTLLQ</sequence>
<evidence type="ECO:0000313" key="5">
    <source>
        <dbReference type="WBParaSite" id="PgE179_g001_t03"/>
    </source>
</evidence>
<dbReference type="WBParaSite" id="PgE179_g001_t02">
    <property type="protein sequence ID" value="PgE179_g001_t02"/>
    <property type="gene ID" value="PgE179_g001"/>
</dbReference>
<keyword evidence="1" id="KW-0472">Membrane</keyword>
<dbReference type="WBParaSite" id="PgE179_g001_t03">
    <property type="protein sequence ID" value="PgE179_g001_t03"/>
    <property type="gene ID" value="PgE179_g001"/>
</dbReference>
<dbReference type="AlphaFoldDB" id="A0A915A1R1"/>
<proteinExistence type="predicted"/>
<evidence type="ECO:0000256" key="1">
    <source>
        <dbReference type="SAM" id="Phobius"/>
    </source>
</evidence>
<feature type="domain" description="2-oxoglutarate dehydrogenase E1 component N-terminal" evidence="2">
    <location>
        <begin position="70"/>
        <end position="100"/>
    </location>
</feature>
<organism evidence="3 4">
    <name type="scientific">Parascaris univalens</name>
    <name type="common">Nematode worm</name>
    <dbReference type="NCBI Taxonomy" id="6257"/>
    <lineage>
        <taxon>Eukaryota</taxon>
        <taxon>Metazoa</taxon>
        <taxon>Ecdysozoa</taxon>
        <taxon>Nematoda</taxon>
        <taxon>Chromadorea</taxon>
        <taxon>Rhabditida</taxon>
        <taxon>Spirurina</taxon>
        <taxon>Ascaridomorpha</taxon>
        <taxon>Ascaridoidea</taxon>
        <taxon>Ascarididae</taxon>
        <taxon>Parascaris</taxon>
    </lineage>
</organism>
<feature type="transmembrane region" description="Helical" evidence="1">
    <location>
        <begin position="136"/>
        <end position="154"/>
    </location>
</feature>
<keyword evidence="3" id="KW-1185">Reference proteome</keyword>
<evidence type="ECO:0000259" key="2">
    <source>
        <dbReference type="Pfam" id="PF16078"/>
    </source>
</evidence>
<dbReference type="Pfam" id="PF16078">
    <property type="entry name" value="2-oxogl_dehyd_N"/>
    <property type="match status" value="1"/>
</dbReference>
<keyword evidence="1" id="KW-0812">Transmembrane</keyword>